<dbReference type="AlphaFoldDB" id="A0A3Q8S3I2"/>
<dbReference type="Gene3D" id="3.40.50.2300">
    <property type="match status" value="1"/>
</dbReference>
<dbReference type="PANTHER" id="PTHR30146">
    <property type="entry name" value="LACI-RELATED TRANSCRIPTIONAL REPRESSOR"/>
    <property type="match status" value="1"/>
</dbReference>
<protein>
    <submittedName>
        <fullName evidence="5">LacI family transcriptional regulator</fullName>
    </submittedName>
</protein>
<dbReference type="SMART" id="SM00354">
    <property type="entry name" value="HTH_LACI"/>
    <property type="match status" value="1"/>
</dbReference>
<keyword evidence="2" id="KW-0238">DNA-binding</keyword>
<dbReference type="Pfam" id="PF00356">
    <property type="entry name" value="LacI"/>
    <property type="match status" value="1"/>
</dbReference>
<dbReference type="Gene3D" id="1.10.260.40">
    <property type="entry name" value="lambda repressor-like DNA-binding domains"/>
    <property type="match status" value="1"/>
</dbReference>
<dbReference type="GO" id="GO:0003700">
    <property type="term" value="F:DNA-binding transcription factor activity"/>
    <property type="evidence" value="ECO:0007669"/>
    <property type="project" value="TreeGrafter"/>
</dbReference>
<dbReference type="InterPro" id="IPR000843">
    <property type="entry name" value="HTH_LacI"/>
</dbReference>
<dbReference type="PANTHER" id="PTHR30146:SF109">
    <property type="entry name" value="HTH-TYPE TRANSCRIPTIONAL REGULATOR GALS"/>
    <property type="match status" value="1"/>
</dbReference>
<dbReference type="InterPro" id="IPR010982">
    <property type="entry name" value="Lambda_DNA-bd_dom_sf"/>
</dbReference>
<evidence type="ECO:0000256" key="3">
    <source>
        <dbReference type="ARBA" id="ARBA00023163"/>
    </source>
</evidence>
<keyword evidence="3" id="KW-0804">Transcription</keyword>
<dbReference type="OrthoDB" id="9775106at2"/>
<gene>
    <name evidence="5" type="ORF">EIM92_01760</name>
</gene>
<evidence type="ECO:0000259" key="4">
    <source>
        <dbReference type="PROSITE" id="PS50932"/>
    </source>
</evidence>
<dbReference type="SUPFAM" id="SSF47413">
    <property type="entry name" value="lambda repressor-like DNA-binding domains"/>
    <property type="match status" value="1"/>
</dbReference>
<feature type="domain" description="HTH lacI-type" evidence="4">
    <location>
        <begin position="36"/>
        <end position="92"/>
    </location>
</feature>
<accession>A0A3Q8S3I2</accession>
<reference evidence="5 6" key="1">
    <citation type="submission" date="2018-11" db="EMBL/GenBank/DDBJ databases">
        <title>Genome sequencing of Paenibacillus lentus DSM25539(T).</title>
        <authorList>
            <person name="Kook J.-K."/>
            <person name="Park S.-N."/>
            <person name="Lim Y.K."/>
        </authorList>
    </citation>
    <scope>NUCLEOTIDE SEQUENCE [LARGE SCALE GENOMIC DNA]</scope>
    <source>
        <strain evidence="5 6">DSM 25539</strain>
    </source>
</reference>
<dbReference type="EMBL" id="CP034248">
    <property type="protein sequence ID" value="AZK45076.1"/>
    <property type="molecule type" value="Genomic_DNA"/>
</dbReference>
<evidence type="ECO:0000256" key="2">
    <source>
        <dbReference type="ARBA" id="ARBA00023125"/>
    </source>
</evidence>
<evidence type="ECO:0000256" key="1">
    <source>
        <dbReference type="ARBA" id="ARBA00023015"/>
    </source>
</evidence>
<dbReference type="GO" id="GO:0000976">
    <property type="term" value="F:transcription cis-regulatory region binding"/>
    <property type="evidence" value="ECO:0007669"/>
    <property type="project" value="TreeGrafter"/>
</dbReference>
<keyword evidence="6" id="KW-1185">Reference proteome</keyword>
<sequence>MLLFSAAFVPDSPFGYDNKKKKANSHLVGERRMNKVTMKDIAEAANVSLATVSYVLNNNTKQKISEETRQRILKISKELQYVPNMAARSLVGNTSSKLVAIVTLKNHHDQPWHRSRYYDLTMKLQELLNEQGYDVIVAGTDSEQVELDIILKRTLDALFIIDVPEQHFFNISRKFTVPIIVIDSYIADTMFRKVVPDYRSAIERARTMIAARTLVGNTDNAGGKSVEKMSMLNSELNNELNNELNSELKLTNARVNELLTGQEPFLVTGKFNNEGMTSVVREYFRPEYVYEMGTREGLEQYVRAHQGNPGIFINEWLAVMAAPYMKAEDMTVIVNAGAEYLLPSGVRRIVYDNEDKARTAIAVMEKLLRREYDEIEDYNFVGPSICELAD</sequence>
<organism evidence="5 6">
    <name type="scientific">Paenibacillus lentus</name>
    <dbReference type="NCBI Taxonomy" id="1338368"/>
    <lineage>
        <taxon>Bacteria</taxon>
        <taxon>Bacillati</taxon>
        <taxon>Bacillota</taxon>
        <taxon>Bacilli</taxon>
        <taxon>Bacillales</taxon>
        <taxon>Paenibacillaceae</taxon>
        <taxon>Paenibacillus</taxon>
    </lineage>
</organism>
<proteinExistence type="predicted"/>
<dbReference type="PROSITE" id="PS00356">
    <property type="entry name" value="HTH_LACI_1"/>
    <property type="match status" value="1"/>
</dbReference>
<evidence type="ECO:0000313" key="6">
    <source>
        <dbReference type="Proteomes" id="UP000273145"/>
    </source>
</evidence>
<evidence type="ECO:0000313" key="5">
    <source>
        <dbReference type="EMBL" id="AZK45076.1"/>
    </source>
</evidence>
<keyword evidence="1" id="KW-0805">Transcription regulation</keyword>
<dbReference type="PROSITE" id="PS50932">
    <property type="entry name" value="HTH_LACI_2"/>
    <property type="match status" value="1"/>
</dbReference>
<dbReference type="KEGG" id="plen:EIM92_01760"/>
<name>A0A3Q8S3I2_9BACL</name>
<dbReference type="Proteomes" id="UP000273145">
    <property type="component" value="Chromosome"/>
</dbReference>
<dbReference type="CDD" id="cd01392">
    <property type="entry name" value="HTH_LacI"/>
    <property type="match status" value="1"/>
</dbReference>